<dbReference type="GeneID" id="87891823"/>
<evidence type="ECO:0000313" key="3">
    <source>
        <dbReference type="Proteomes" id="UP001322138"/>
    </source>
</evidence>
<dbReference type="RefSeq" id="XP_062731917.1">
    <property type="nucleotide sequence ID" value="XM_062872599.1"/>
</dbReference>
<sequence length="233" mass="26706">MCQLMMEIASLSAHHQSLEFPSPTQRGHEVFWMMYRAFCYCVVANFLLLLTCVSPNVKDLALYRVNVTRLAKDLHSQVLDKTEDTSPKDLLHPNLQLIGFCRRRFLPTQDILTLVEHSLTSGTDDGTQDETISKLLTTWNSTLTQLDSPEQHDRAAKFAAMTKAGVTIIIVVIILDILLLGPSLWWSSSKKRLPRVFYLISAVYGMIAMGRGLWWRSRCLMVFTWRSSQKKLW</sequence>
<proteinExistence type="predicted"/>
<reference evidence="2 3" key="1">
    <citation type="journal article" date="2023" name="bioRxiv">
        <title>High-quality genome assemblies of four members of thePodospora anserinaspecies complex.</title>
        <authorList>
            <person name="Ament-Velasquez S.L."/>
            <person name="Vogan A.A."/>
            <person name="Wallerman O."/>
            <person name="Hartmann F."/>
            <person name="Gautier V."/>
            <person name="Silar P."/>
            <person name="Giraud T."/>
            <person name="Johannesson H."/>
        </authorList>
    </citation>
    <scope>NUCLEOTIDE SEQUENCE [LARGE SCALE GENOMIC DNA]</scope>
    <source>
        <strain evidence="2 3">CBS 112042</strain>
    </source>
</reference>
<keyword evidence="1" id="KW-0472">Membrane</keyword>
<accession>A0ABR0FG51</accession>
<feature type="transmembrane region" description="Helical" evidence="1">
    <location>
        <begin position="164"/>
        <end position="184"/>
    </location>
</feature>
<keyword evidence="3" id="KW-1185">Reference proteome</keyword>
<comment type="caution">
    <text evidence="2">The sequence shown here is derived from an EMBL/GenBank/DDBJ whole genome shotgun (WGS) entry which is preliminary data.</text>
</comment>
<keyword evidence="1" id="KW-0812">Transmembrane</keyword>
<dbReference type="EMBL" id="JAFFGZ010000006">
    <property type="protein sequence ID" value="KAK4642941.1"/>
    <property type="molecule type" value="Genomic_DNA"/>
</dbReference>
<organism evidence="2 3">
    <name type="scientific">Podospora bellae-mahoneyi</name>
    <dbReference type="NCBI Taxonomy" id="2093777"/>
    <lineage>
        <taxon>Eukaryota</taxon>
        <taxon>Fungi</taxon>
        <taxon>Dikarya</taxon>
        <taxon>Ascomycota</taxon>
        <taxon>Pezizomycotina</taxon>
        <taxon>Sordariomycetes</taxon>
        <taxon>Sordariomycetidae</taxon>
        <taxon>Sordariales</taxon>
        <taxon>Podosporaceae</taxon>
        <taxon>Podospora</taxon>
    </lineage>
</organism>
<protein>
    <submittedName>
        <fullName evidence="2">Uncharacterized protein</fullName>
    </submittedName>
</protein>
<feature type="transmembrane region" description="Helical" evidence="1">
    <location>
        <begin position="196"/>
        <end position="214"/>
    </location>
</feature>
<evidence type="ECO:0000313" key="2">
    <source>
        <dbReference type="EMBL" id="KAK4642941.1"/>
    </source>
</evidence>
<gene>
    <name evidence="2" type="ORF">QC761_0062660</name>
</gene>
<feature type="transmembrane region" description="Helical" evidence="1">
    <location>
        <begin position="30"/>
        <end position="50"/>
    </location>
</feature>
<evidence type="ECO:0000256" key="1">
    <source>
        <dbReference type="SAM" id="Phobius"/>
    </source>
</evidence>
<name>A0ABR0FG51_9PEZI</name>
<keyword evidence="1" id="KW-1133">Transmembrane helix</keyword>
<dbReference type="Proteomes" id="UP001322138">
    <property type="component" value="Unassembled WGS sequence"/>
</dbReference>